<dbReference type="InterPro" id="IPR002142">
    <property type="entry name" value="Peptidase_S49"/>
</dbReference>
<evidence type="ECO:0000256" key="1">
    <source>
        <dbReference type="SAM" id="Phobius"/>
    </source>
</evidence>
<evidence type="ECO:0000313" key="3">
    <source>
        <dbReference type="EMBL" id="HHE54556.1"/>
    </source>
</evidence>
<name>A0A7V5H2B2_CALAY</name>
<gene>
    <name evidence="3" type="ORF">ENL21_02155</name>
</gene>
<feature type="non-terminal residue" evidence="3">
    <location>
        <position position="323"/>
    </location>
</feature>
<dbReference type="EMBL" id="DRTD01000157">
    <property type="protein sequence ID" value="HHE54556.1"/>
    <property type="molecule type" value="Genomic_DNA"/>
</dbReference>
<comment type="caution">
    <text evidence="3">The sequence shown here is derived from an EMBL/GenBank/DDBJ whole genome shotgun (WGS) entry which is preliminary data.</text>
</comment>
<dbReference type="InterPro" id="IPR029045">
    <property type="entry name" value="ClpP/crotonase-like_dom_sf"/>
</dbReference>
<evidence type="ECO:0000259" key="2">
    <source>
        <dbReference type="Pfam" id="PF01343"/>
    </source>
</evidence>
<dbReference type="Gene3D" id="3.90.226.10">
    <property type="entry name" value="2-enoyl-CoA Hydratase, Chain A, domain 1"/>
    <property type="match status" value="1"/>
</dbReference>
<dbReference type="GO" id="GO:0008233">
    <property type="term" value="F:peptidase activity"/>
    <property type="evidence" value="ECO:0007669"/>
    <property type="project" value="InterPro"/>
</dbReference>
<keyword evidence="1" id="KW-0812">Transmembrane</keyword>
<dbReference type="SUPFAM" id="SSF52096">
    <property type="entry name" value="ClpP/crotonase"/>
    <property type="match status" value="1"/>
</dbReference>
<sequence>MKIFFQVFLAVILSLLLIFFGSFLIISLSFDTSPDIPSSAYLEFNLSGDLPDYTAPDPVEEALGKTSFDLKKFRENLEKAAVDKRIKTIVIRPELFNGGFGQLQEMYSLIQKFRSNSPKKVYAYLGADFSFTRDYYLACACDSIVMPPDASLFLTGVRSEVTFYKDFFKKIGVDAQFMRIAEYKNAPDVYTRNNMSPYHRKVLKEVIDQYYNDIVATISKSRKIPRPKVDSLINHVSGFSGKEALRYKLVDDLAFYTELSAHLKKQNRRLKKLSATAYAQLPISSLKIRNKSRIAVVNCIGTIYSGSESEMPFLGKMLGANTI</sequence>
<dbReference type="PANTHER" id="PTHR33209:SF2">
    <property type="entry name" value="CHROMOSOME UNDETERMINED SCAFFOLD_55, WHOLE GENOME SHOTGUN SEQUENCE"/>
    <property type="match status" value="1"/>
</dbReference>
<protein>
    <recommendedName>
        <fullName evidence="2">Peptidase S49 domain-containing protein</fullName>
    </recommendedName>
</protein>
<dbReference type="Gene3D" id="6.20.330.10">
    <property type="match status" value="1"/>
</dbReference>
<reference evidence="3" key="1">
    <citation type="journal article" date="2020" name="mSystems">
        <title>Genome- and Community-Level Interaction Insights into Carbon Utilization and Element Cycling Functions of Hydrothermarchaeota in Hydrothermal Sediment.</title>
        <authorList>
            <person name="Zhou Z."/>
            <person name="Liu Y."/>
            <person name="Xu W."/>
            <person name="Pan J."/>
            <person name="Luo Z.H."/>
            <person name="Li M."/>
        </authorList>
    </citation>
    <scope>NUCLEOTIDE SEQUENCE [LARGE SCALE GENOMIC DNA]</scope>
    <source>
        <strain evidence="3">HyVt-76</strain>
    </source>
</reference>
<dbReference type="Proteomes" id="UP000886111">
    <property type="component" value="Unassembled WGS sequence"/>
</dbReference>
<keyword evidence="1" id="KW-0472">Membrane</keyword>
<dbReference type="GO" id="GO:0006508">
    <property type="term" value="P:proteolysis"/>
    <property type="evidence" value="ECO:0007669"/>
    <property type="project" value="InterPro"/>
</dbReference>
<dbReference type="InterPro" id="IPR047217">
    <property type="entry name" value="S49_SppA_67K_type_N"/>
</dbReference>
<dbReference type="Pfam" id="PF01343">
    <property type="entry name" value="Peptidase_S49"/>
    <property type="match status" value="1"/>
</dbReference>
<keyword evidence="1" id="KW-1133">Transmembrane helix</keyword>
<proteinExistence type="predicted"/>
<dbReference type="PANTHER" id="PTHR33209">
    <property type="entry name" value="PROTEASE 4"/>
    <property type="match status" value="1"/>
</dbReference>
<feature type="transmembrane region" description="Helical" evidence="1">
    <location>
        <begin position="7"/>
        <end position="30"/>
    </location>
</feature>
<organism evidence="3">
    <name type="scientific">Caldithrix abyssi</name>
    <dbReference type="NCBI Taxonomy" id="187145"/>
    <lineage>
        <taxon>Bacteria</taxon>
        <taxon>Pseudomonadati</taxon>
        <taxon>Calditrichota</taxon>
        <taxon>Calditrichia</taxon>
        <taxon>Calditrichales</taxon>
        <taxon>Calditrichaceae</taxon>
        <taxon>Caldithrix</taxon>
    </lineage>
</organism>
<accession>A0A7V5H2B2</accession>
<feature type="domain" description="Peptidase S49" evidence="2">
    <location>
        <begin position="117"/>
        <end position="266"/>
    </location>
</feature>
<dbReference type="CDD" id="cd07018">
    <property type="entry name" value="S49_SppA_67K_type"/>
    <property type="match status" value="1"/>
</dbReference>
<dbReference type="AlphaFoldDB" id="A0A7V5H2B2"/>